<proteinExistence type="predicted"/>
<reference evidence="1 2" key="1">
    <citation type="journal article" date="2017" name="Int. J. Syst. Evol. Microbiol.">
        <title>Mycoplasma tullyi sp. nov., isolated from penguins of the genus Spheniscus.</title>
        <authorList>
            <person name="Yavari C.A."/>
            <person name="Ramirez A.S."/>
            <person name="Nicholas R.A.J."/>
            <person name="Radford A.D."/>
            <person name="Darby A.C."/>
            <person name="Bradbury J.M."/>
        </authorList>
    </citation>
    <scope>NUCLEOTIDE SEQUENCE [LARGE SCALE GENOMIC DNA]</scope>
    <source>
        <strain evidence="1 2">56A97T</strain>
    </source>
</reference>
<evidence type="ECO:0000313" key="2">
    <source>
        <dbReference type="Proteomes" id="UP000514704"/>
    </source>
</evidence>
<dbReference type="EMBL" id="CP059674">
    <property type="protein sequence ID" value="QMT98380.1"/>
    <property type="molecule type" value="Genomic_DNA"/>
</dbReference>
<dbReference type="RefSeq" id="WP_182078666.1">
    <property type="nucleotide sequence ID" value="NZ_CP059674.1"/>
</dbReference>
<organism evidence="1 2">
    <name type="scientific">Mycoplasma tullyi</name>
    <dbReference type="NCBI Taxonomy" id="1612150"/>
    <lineage>
        <taxon>Bacteria</taxon>
        <taxon>Bacillati</taxon>
        <taxon>Mycoplasmatota</taxon>
        <taxon>Mollicutes</taxon>
        <taxon>Mycoplasmataceae</taxon>
        <taxon>Mycoplasma</taxon>
    </lineage>
</organism>
<accession>A0A7D7YG83</accession>
<dbReference type="AlphaFoldDB" id="A0A7D7YG83"/>
<gene>
    <name evidence="1" type="ORF">H3143_02655</name>
</gene>
<protein>
    <submittedName>
        <fullName evidence="1">Uncharacterized protein</fullName>
    </submittedName>
</protein>
<evidence type="ECO:0000313" key="1">
    <source>
        <dbReference type="EMBL" id="QMT98380.1"/>
    </source>
</evidence>
<dbReference type="KEGG" id="mtuy:H3143_02655"/>
<sequence>MLKKLTINQVDHKLVNQITKLIFDKFNLHKNIIPFLLKHKIEKLFAHWALMKATTVIVDENYNNILIYSDNIDQINKKFQQEYINLINTFQYVEANDEKSVNTSIIHRYKYLLSRYETLMLNQEVESDIKNQNQILLLLSNDESFLDNAKALIDADKDLFGFSASHLNYADYDKNKMYQIIKIPLMINNMQIKDVNQEDVVIYLYSTKQAVDE</sequence>
<dbReference type="Proteomes" id="UP000514704">
    <property type="component" value="Chromosome"/>
</dbReference>
<keyword evidence="2" id="KW-1185">Reference proteome</keyword>
<name>A0A7D7YG83_9MOLU</name>